<dbReference type="PROSITE" id="PS00012">
    <property type="entry name" value="PHOSPHOPANTETHEINE"/>
    <property type="match status" value="1"/>
</dbReference>
<dbReference type="InterPro" id="IPR009081">
    <property type="entry name" value="PP-bd_ACP"/>
</dbReference>
<keyword evidence="4" id="KW-0597">Phosphoprotein</keyword>
<dbReference type="Pfam" id="PF00550">
    <property type="entry name" value="PP-binding"/>
    <property type="match status" value="1"/>
</dbReference>
<dbReference type="InterPro" id="IPR000873">
    <property type="entry name" value="AMP-dep_synth/lig_dom"/>
</dbReference>
<dbReference type="PANTHER" id="PTHR45527">
    <property type="entry name" value="NONRIBOSOMAL PEPTIDE SYNTHETASE"/>
    <property type="match status" value="1"/>
</dbReference>
<dbReference type="InterPro" id="IPR025110">
    <property type="entry name" value="AMP-bd_C"/>
</dbReference>
<keyword evidence="3" id="KW-0596">Phosphopantetheine</keyword>
<name>A0A3A3GP77_PANTH</name>
<keyword evidence="7" id="KW-0045">Antibiotic biosynthesis</keyword>
<keyword evidence="6" id="KW-0677">Repeat</keyword>
<comment type="caution">
    <text evidence="9">The sequence shown here is derived from an EMBL/GenBank/DDBJ whole genome shotgun (WGS) entry which is preliminary data.</text>
</comment>
<dbReference type="GO" id="GO:0044550">
    <property type="term" value="P:secondary metabolite biosynthetic process"/>
    <property type="evidence" value="ECO:0007669"/>
    <property type="project" value="UniProtKB-ARBA"/>
</dbReference>
<dbReference type="Pfam" id="PF13193">
    <property type="entry name" value="AMP-binding_C"/>
    <property type="match status" value="1"/>
</dbReference>
<reference evidence="9 10" key="1">
    <citation type="submission" date="2018-09" db="EMBL/GenBank/DDBJ databases">
        <title>Paenibacillus SK2017-BO5.</title>
        <authorList>
            <person name="Piskunova J.V."/>
            <person name="Dubiley S.A."/>
            <person name="Severinov K.V."/>
        </authorList>
    </citation>
    <scope>NUCLEOTIDE SEQUENCE [LARGE SCALE GENOMIC DNA]</scope>
    <source>
        <strain evidence="9 10">BO5</strain>
    </source>
</reference>
<dbReference type="SUPFAM" id="SSF56801">
    <property type="entry name" value="Acetyl-CoA synthetase-like"/>
    <property type="match status" value="1"/>
</dbReference>
<comment type="similarity">
    <text evidence="2">Belongs to the ATP-dependent AMP-binding enzyme family.</text>
</comment>
<dbReference type="PANTHER" id="PTHR45527:SF1">
    <property type="entry name" value="FATTY ACID SYNTHASE"/>
    <property type="match status" value="1"/>
</dbReference>
<dbReference type="Gene3D" id="1.10.1200.10">
    <property type="entry name" value="ACP-like"/>
    <property type="match status" value="1"/>
</dbReference>
<gene>
    <name evidence="9" type="ORF">DQX05_03475</name>
</gene>
<dbReference type="PROSITE" id="PS00455">
    <property type="entry name" value="AMP_BINDING"/>
    <property type="match status" value="1"/>
</dbReference>
<evidence type="ECO:0000256" key="3">
    <source>
        <dbReference type="ARBA" id="ARBA00022450"/>
    </source>
</evidence>
<evidence type="ECO:0000256" key="2">
    <source>
        <dbReference type="ARBA" id="ARBA00006432"/>
    </source>
</evidence>
<evidence type="ECO:0000256" key="7">
    <source>
        <dbReference type="ARBA" id="ARBA00023194"/>
    </source>
</evidence>
<evidence type="ECO:0000313" key="10">
    <source>
        <dbReference type="Proteomes" id="UP000266177"/>
    </source>
</evidence>
<evidence type="ECO:0000256" key="4">
    <source>
        <dbReference type="ARBA" id="ARBA00022553"/>
    </source>
</evidence>
<dbReference type="FunFam" id="2.30.38.10:FF:000001">
    <property type="entry name" value="Non-ribosomal peptide synthetase PvdI"/>
    <property type="match status" value="1"/>
</dbReference>
<dbReference type="GO" id="GO:0005737">
    <property type="term" value="C:cytoplasm"/>
    <property type="evidence" value="ECO:0007669"/>
    <property type="project" value="TreeGrafter"/>
</dbReference>
<dbReference type="Proteomes" id="UP000266177">
    <property type="component" value="Unassembled WGS sequence"/>
</dbReference>
<organism evidence="9 10">
    <name type="scientific">Paenibacillus thiaminolyticus</name>
    <name type="common">Bacillus thiaminolyticus</name>
    <dbReference type="NCBI Taxonomy" id="49283"/>
    <lineage>
        <taxon>Bacteria</taxon>
        <taxon>Bacillati</taxon>
        <taxon>Bacillota</taxon>
        <taxon>Bacilli</taxon>
        <taxon>Bacillales</taxon>
        <taxon>Paenibacillaceae</taxon>
        <taxon>Paenibacillus</taxon>
    </lineage>
</organism>
<dbReference type="InterPro" id="IPR036736">
    <property type="entry name" value="ACP-like_sf"/>
</dbReference>
<feature type="domain" description="Carrier" evidence="8">
    <location>
        <begin position="571"/>
        <end position="649"/>
    </location>
</feature>
<proteinExistence type="inferred from homology"/>
<dbReference type="Gene3D" id="3.30.300.30">
    <property type="match status" value="1"/>
</dbReference>
<dbReference type="EMBL" id="QYZD01000002">
    <property type="protein sequence ID" value="RJG25971.1"/>
    <property type="molecule type" value="Genomic_DNA"/>
</dbReference>
<accession>A0A3A3GP77</accession>
<dbReference type="InterPro" id="IPR006162">
    <property type="entry name" value="Ppantetheine_attach_site"/>
</dbReference>
<dbReference type="NCBIfam" id="TIGR01733">
    <property type="entry name" value="AA-adenyl-dom"/>
    <property type="match status" value="1"/>
</dbReference>
<dbReference type="GO" id="GO:0017000">
    <property type="term" value="P:antibiotic biosynthetic process"/>
    <property type="evidence" value="ECO:0007669"/>
    <property type="project" value="UniProtKB-KW"/>
</dbReference>
<dbReference type="SUPFAM" id="SSF47336">
    <property type="entry name" value="ACP-like"/>
    <property type="match status" value="1"/>
</dbReference>
<dbReference type="InterPro" id="IPR010071">
    <property type="entry name" value="AA_adenyl_dom"/>
</dbReference>
<evidence type="ECO:0000256" key="5">
    <source>
        <dbReference type="ARBA" id="ARBA00022598"/>
    </source>
</evidence>
<dbReference type="GO" id="GO:0016874">
    <property type="term" value="F:ligase activity"/>
    <property type="evidence" value="ECO:0007669"/>
    <property type="project" value="UniProtKB-KW"/>
</dbReference>
<evidence type="ECO:0000256" key="6">
    <source>
        <dbReference type="ARBA" id="ARBA00022737"/>
    </source>
</evidence>
<sequence>MWNAGCEACCAEWLEIRWELRESRRCFYARANPGWAVAGHYGSEVDVLLFEKTDYTQNGVKHRTIYSFFEEMARSVPHYTAITCKDERITYAELSNKVNSLAAGLRMEKVEKQDTVALMMRRSIDVIAGMLAILKVGAAYLPIDPEYPERRKTYMLTDSRASFLLTHSGLEAAGEHVKVLYIDELYTANPECNENECEEPAADDLAYIIYTSGSTGQAKGVMIEHKSVVNFFDGMSEVIDFAEGKKILALTTISFDIFVLEALLPLTRGLTVVMADEEMPKNPRLLADFIRHNDIDMLQATPSMMRLLASRDNEPFECLRGLKEIMIGGEAFPQSLLNPMRRKTSAKIYNLYGPTETTIWSTVSDVTAKNDMDIGKPILNTHVYIMDESNHTVPAGEEGELCIGGSGLARGYAHRPELTAERFVLNPCIPGERMYKTGDRVKLLPDGNLQYRGRIDNQVKIRGHRIEVEEVEGALMEHPYIQQAAVASWQDQDNHKYLCAYVIAEHELHPGALREFLSHSLPDYMIPSYFIRLDHMPYTLNGKIDRKALPLPEKILTANEGHVPDQAEEHTDILSKIKAIIGANAEIALPLEQIGPHRHLSDLGIHSITFIKMIVALETAFDFEFPSEDIDAAKYVTVQDVVAYVESKATIKN</sequence>
<dbReference type="Gene3D" id="3.40.50.980">
    <property type="match status" value="2"/>
</dbReference>
<dbReference type="OrthoDB" id="9765680at2"/>
<dbReference type="InterPro" id="IPR020845">
    <property type="entry name" value="AMP-binding_CS"/>
</dbReference>
<dbReference type="Pfam" id="PF00501">
    <property type="entry name" value="AMP-binding"/>
    <property type="match status" value="1"/>
</dbReference>
<protein>
    <submittedName>
        <fullName evidence="9">Amino acid adenylation domain-containing protein</fullName>
    </submittedName>
</protein>
<evidence type="ECO:0000256" key="1">
    <source>
        <dbReference type="ARBA" id="ARBA00001957"/>
    </source>
</evidence>
<evidence type="ECO:0000259" key="8">
    <source>
        <dbReference type="PROSITE" id="PS50075"/>
    </source>
</evidence>
<dbReference type="FunFam" id="3.40.50.980:FF:000001">
    <property type="entry name" value="Non-ribosomal peptide synthetase"/>
    <property type="match status" value="1"/>
</dbReference>
<dbReference type="FunFam" id="3.30.300.30:FF:000010">
    <property type="entry name" value="Enterobactin synthetase component F"/>
    <property type="match status" value="1"/>
</dbReference>
<dbReference type="GO" id="GO:0031177">
    <property type="term" value="F:phosphopantetheine binding"/>
    <property type="evidence" value="ECO:0007669"/>
    <property type="project" value="TreeGrafter"/>
</dbReference>
<dbReference type="PROSITE" id="PS50075">
    <property type="entry name" value="CARRIER"/>
    <property type="match status" value="1"/>
</dbReference>
<keyword evidence="5" id="KW-0436">Ligase</keyword>
<dbReference type="AlphaFoldDB" id="A0A3A3GP77"/>
<comment type="cofactor">
    <cofactor evidence="1">
        <name>pantetheine 4'-phosphate</name>
        <dbReference type="ChEBI" id="CHEBI:47942"/>
    </cofactor>
</comment>
<dbReference type="Gene3D" id="2.30.38.10">
    <property type="entry name" value="Luciferase, Domain 3"/>
    <property type="match status" value="1"/>
</dbReference>
<dbReference type="GO" id="GO:0043041">
    <property type="term" value="P:amino acid activation for nonribosomal peptide biosynthetic process"/>
    <property type="evidence" value="ECO:0007669"/>
    <property type="project" value="TreeGrafter"/>
</dbReference>
<evidence type="ECO:0000313" key="9">
    <source>
        <dbReference type="EMBL" id="RJG25971.1"/>
    </source>
</evidence>
<dbReference type="FunFam" id="3.40.50.12780:FF:000012">
    <property type="entry name" value="Non-ribosomal peptide synthetase"/>
    <property type="match status" value="1"/>
</dbReference>
<dbReference type="CDD" id="cd05930">
    <property type="entry name" value="A_NRPS"/>
    <property type="match status" value="1"/>
</dbReference>
<dbReference type="InterPro" id="IPR045851">
    <property type="entry name" value="AMP-bd_C_sf"/>
</dbReference>